<evidence type="ECO:0000313" key="2">
    <source>
        <dbReference type="Proteomes" id="UP000264980"/>
    </source>
</evidence>
<reference evidence="1 2" key="1">
    <citation type="submission" date="2016-01" db="EMBL/GenBank/DDBJ databases">
        <authorList>
            <person name="Oliw E.H."/>
        </authorList>
    </citation>
    <scope>NUCLEOTIDE SEQUENCE [LARGE SCALE GENOMIC DNA]</scope>
    <source>
        <strain evidence="1 2">MDcuke</strain>
    </source>
</reference>
<evidence type="ECO:0000313" key="1">
    <source>
        <dbReference type="EMBL" id="AXF78667.1"/>
    </source>
</evidence>
<name>A0A345CZ00_9GAMM</name>
<dbReference type="EMBL" id="CP013970">
    <property type="protein sequence ID" value="AXF78667.1"/>
    <property type="molecule type" value="Genomic_DNA"/>
</dbReference>
<sequence length="82" mass="8990">MSVARQFPLICVGGRWANSGSRHKPPHPLRPRDFRKAIQPPDGKITIEVSSANPDLKVKATEVKSRNIGLRVNTGYTWGGGI</sequence>
<organism evidence="1 2">
    <name type="scientific">Erwinia tracheiphila</name>
    <dbReference type="NCBI Taxonomy" id="65700"/>
    <lineage>
        <taxon>Bacteria</taxon>
        <taxon>Pseudomonadati</taxon>
        <taxon>Pseudomonadota</taxon>
        <taxon>Gammaproteobacteria</taxon>
        <taxon>Enterobacterales</taxon>
        <taxon>Erwiniaceae</taxon>
        <taxon>Erwinia</taxon>
    </lineage>
</organism>
<dbReference type="AlphaFoldDB" id="A0A345CZ00"/>
<dbReference type="Proteomes" id="UP000264980">
    <property type="component" value="Chromosome"/>
</dbReference>
<protein>
    <submittedName>
        <fullName evidence="1">Uncharacterized protein</fullName>
    </submittedName>
</protein>
<gene>
    <name evidence="1" type="ORF">AV903_26000</name>
</gene>
<accession>A0A345CZ00</accession>
<proteinExistence type="predicted"/>